<name>A0ABZ0LZ72_9ACTN</name>
<feature type="domain" description="Cupin type-2" evidence="1">
    <location>
        <begin position="41"/>
        <end position="106"/>
    </location>
</feature>
<dbReference type="InterPro" id="IPR011051">
    <property type="entry name" value="RmlC_Cupin_sf"/>
</dbReference>
<dbReference type="PANTHER" id="PTHR36440:SF1">
    <property type="entry name" value="PUTATIVE (AFU_ORTHOLOGUE AFUA_8G07350)-RELATED"/>
    <property type="match status" value="1"/>
</dbReference>
<evidence type="ECO:0000313" key="2">
    <source>
        <dbReference type="EMBL" id="WOX24660.1"/>
    </source>
</evidence>
<dbReference type="RefSeq" id="WP_318107106.1">
    <property type="nucleotide sequence ID" value="NZ_CP137573.1"/>
</dbReference>
<dbReference type="CDD" id="cd02215">
    <property type="entry name" value="cupin_QDO_N_C"/>
    <property type="match status" value="1"/>
</dbReference>
<proteinExistence type="predicted"/>
<keyword evidence="3" id="KW-1185">Reference proteome</keyword>
<dbReference type="Gene3D" id="2.60.120.10">
    <property type="entry name" value="Jelly Rolls"/>
    <property type="match status" value="1"/>
</dbReference>
<dbReference type="InterPro" id="IPR014710">
    <property type="entry name" value="RmlC-like_jellyroll"/>
</dbReference>
<evidence type="ECO:0000313" key="3">
    <source>
        <dbReference type="Proteomes" id="UP001301731"/>
    </source>
</evidence>
<sequence length="156" mass="16670">MGEQMVTHKPGEGRSYWVLGGLYTVKVGAADTGGAMTVIEFTVREGMGPPPHTHDCSETVYVLEGRMRFHLDGEVVEAGPGSFVHIPAGVWEQPEPVGTAKFLSVYQPGGFEEFFAEVGEPATSNTLPPVPEGPPDIARIAEVGARYGMQVRSPEG</sequence>
<dbReference type="PANTHER" id="PTHR36440">
    <property type="entry name" value="PUTATIVE (AFU_ORTHOLOGUE AFUA_8G07350)-RELATED"/>
    <property type="match status" value="1"/>
</dbReference>
<reference evidence="2 3" key="1">
    <citation type="submission" date="2023-10" db="EMBL/GenBank/DDBJ databases">
        <title>The genome sequence of Streptomyces sp. HUAS YS2.</title>
        <authorList>
            <person name="Mo P."/>
        </authorList>
    </citation>
    <scope>NUCLEOTIDE SEQUENCE [LARGE SCALE GENOMIC DNA]</scope>
    <source>
        <strain evidence="2 3">HUAS YS2</strain>
    </source>
</reference>
<gene>
    <name evidence="2" type="ORF">R2D22_26070</name>
</gene>
<protein>
    <submittedName>
        <fullName evidence="2">Quercetin 2,3-dioxygenase</fullName>
    </submittedName>
</protein>
<accession>A0ABZ0LZ72</accession>
<dbReference type="EMBL" id="CP137573">
    <property type="protein sequence ID" value="WOX24660.1"/>
    <property type="molecule type" value="Genomic_DNA"/>
</dbReference>
<dbReference type="Pfam" id="PF07883">
    <property type="entry name" value="Cupin_2"/>
    <property type="match status" value="1"/>
</dbReference>
<evidence type="ECO:0000259" key="1">
    <source>
        <dbReference type="Pfam" id="PF07883"/>
    </source>
</evidence>
<dbReference type="InterPro" id="IPR013096">
    <property type="entry name" value="Cupin_2"/>
</dbReference>
<dbReference type="SUPFAM" id="SSF51182">
    <property type="entry name" value="RmlC-like cupins"/>
    <property type="match status" value="1"/>
</dbReference>
<organism evidence="2 3">
    <name type="scientific">Streptomyces solicathayae</name>
    <dbReference type="NCBI Taxonomy" id="3081768"/>
    <lineage>
        <taxon>Bacteria</taxon>
        <taxon>Bacillati</taxon>
        <taxon>Actinomycetota</taxon>
        <taxon>Actinomycetes</taxon>
        <taxon>Kitasatosporales</taxon>
        <taxon>Streptomycetaceae</taxon>
        <taxon>Streptomyces</taxon>
    </lineage>
</organism>
<dbReference type="Proteomes" id="UP001301731">
    <property type="component" value="Chromosome"/>
</dbReference>
<dbReference type="InterPro" id="IPR053146">
    <property type="entry name" value="QDO-like"/>
</dbReference>